<organism evidence="4">
    <name type="scientific">Melampsora larici-populina (strain 98AG31 / pathotype 3-4-7)</name>
    <name type="common">Poplar leaf rust fungus</name>
    <dbReference type="NCBI Taxonomy" id="747676"/>
    <lineage>
        <taxon>Eukaryota</taxon>
        <taxon>Fungi</taxon>
        <taxon>Dikarya</taxon>
        <taxon>Basidiomycota</taxon>
        <taxon>Pucciniomycotina</taxon>
        <taxon>Pucciniomycetes</taxon>
        <taxon>Pucciniales</taxon>
        <taxon>Melampsoraceae</taxon>
        <taxon>Melampsora</taxon>
    </lineage>
</organism>
<dbReference type="VEuPathDB" id="FungiDB:MELLADRAFT_109308"/>
<evidence type="ECO:0000256" key="1">
    <source>
        <dbReference type="SAM" id="MobiDB-lite"/>
    </source>
</evidence>
<dbReference type="AlphaFoldDB" id="F4RW20"/>
<gene>
    <name evidence="3" type="ORF">MELLADRAFT_109308</name>
</gene>
<protein>
    <submittedName>
        <fullName evidence="3">Uncharacterized protein</fullName>
    </submittedName>
</protein>
<keyword evidence="4" id="KW-1185">Reference proteome</keyword>
<dbReference type="KEGG" id="mlr:MELLADRAFT_109308"/>
<dbReference type="RefSeq" id="XP_007413281.1">
    <property type="nucleotide sequence ID" value="XM_007413219.1"/>
</dbReference>
<evidence type="ECO:0000313" key="4">
    <source>
        <dbReference type="Proteomes" id="UP000001072"/>
    </source>
</evidence>
<name>F4RW20_MELLP</name>
<keyword evidence="2" id="KW-0472">Membrane</keyword>
<sequence>MAEIYKSSRNKGISTQFASGSNSEEQNFIHSQSHNHNGEFISPPSNDFDNKHIIRDVGAIVLGPAVFICLTGIWYFTYCCKACKDQKAAEEAAARRASWA</sequence>
<dbReference type="EMBL" id="GL883124">
    <property type="protein sequence ID" value="EGG03487.1"/>
    <property type="molecule type" value="Genomic_DNA"/>
</dbReference>
<dbReference type="HOGENOM" id="CLU_2306715_0_0_1"/>
<evidence type="ECO:0000256" key="2">
    <source>
        <dbReference type="SAM" id="Phobius"/>
    </source>
</evidence>
<feature type="region of interest" description="Disordered" evidence="1">
    <location>
        <begin position="1"/>
        <end position="29"/>
    </location>
</feature>
<reference evidence="4" key="1">
    <citation type="journal article" date="2011" name="Proc. Natl. Acad. Sci. U.S.A.">
        <title>Obligate biotrophy features unraveled by the genomic analysis of rust fungi.</title>
        <authorList>
            <person name="Duplessis S."/>
            <person name="Cuomo C.A."/>
            <person name="Lin Y.-C."/>
            <person name="Aerts A."/>
            <person name="Tisserant E."/>
            <person name="Veneault-Fourrey C."/>
            <person name="Joly D.L."/>
            <person name="Hacquard S."/>
            <person name="Amselem J."/>
            <person name="Cantarel B.L."/>
            <person name="Chiu R."/>
            <person name="Coutinho P.M."/>
            <person name="Feau N."/>
            <person name="Field M."/>
            <person name="Frey P."/>
            <person name="Gelhaye E."/>
            <person name="Goldberg J."/>
            <person name="Grabherr M.G."/>
            <person name="Kodira C.D."/>
            <person name="Kohler A."/>
            <person name="Kuees U."/>
            <person name="Lindquist E.A."/>
            <person name="Lucas S.M."/>
            <person name="Mago R."/>
            <person name="Mauceli E."/>
            <person name="Morin E."/>
            <person name="Murat C."/>
            <person name="Pangilinan J.L."/>
            <person name="Park R."/>
            <person name="Pearson M."/>
            <person name="Quesneville H."/>
            <person name="Rouhier N."/>
            <person name="Sakthikumar S."/>
            <person name="Salamov A.A."/>
            <person name="Schmutz J."/>
            <person name="Selles B."/>
            <person name="Shapiro H."/>
            <person name="Tanguay P."/>
            <person name="Tuskan G.A."/>
            <person name="Henrissat B."/>
            <person name="Van de Peer Y."/>
            <person name="Rouze P."/>
            <person name="Ellis J.G."/>
            <person name="Dodds P.N."/>
            <person name="Schein J.E."/>
            <person name="Zhong S."/>
            <person name="Hamelin R.C."/>
            <person name="Grigoriev I.V."/>
            <person name="Szabo L.J."/>
            <person name="Martin F."/>
        </authorList>
    </citation>
    <scope>NUCLEOTIDE SEQUENCE [LARGE SCALE GENOMIC DNA]</scope>
    <source>
        <strain evidence="4">98AG31 / pathotype 3-4-7</strain>
    </source>
</reference>
<dbReference type="GeneID" id="18923725"/>
<dbReference type="InParanoid" id="F4RW20"/>
<keyword evidence="2" id="KW-0812">Transmembrane</keyword>
<accession>F4RW20</accession>
<feature type="transmembrane region" description="Helical" evidence="2">
    <location>
        <begin position="57"/>
        <end position="76"/>
    </location>
</feature>
<feature type="compositionally biased region" description="Polar residues" evidence="1">
    <location>
        <begin position="10"/>
        <end position="29"/>
    </location>
</feature>
<evidence type="ECO:0000313" key="3">
    <source>
        <dbReference type="EMBL" id="EGG03487.1"/>
    </source>
</evidence>
<proteinExistence type="predicted"/>
<dbReference type="Proteomes" id="UP000001072">
    <property type="component" value="Unassembled WGS sequence"/>
</dbReference>
<keyword evidence="2" id="KW-1133">Transmembrane helix</keyword>